<name>A0A1I7AIF9_9BACT</name>
<proteinExistence type="predicted"/>
<dbReference type="GO" id="GO:0016779">
    <property type="term" value="F:nucleotidyltransferase activity"/>
    <property type="evidence" value="ECO:0007669"/>
    <property type="project" value="UniProtKB-KW"/>
</dbReference>
<keyword evidence="10" id="KW-1185">Reference proteome</keyword>
<dbReference type="STRING" id="305507.SAMN04489724_1990"/>
<dbReference type="SUPFAM" id="SSF81301">
    <property type="entry name" value="Nucleotidyltransferase"/>
    <property type="match status" value="1"/>
</dbReference>
<evidence type="ECO:0000313" key="10">
    <source>
        <dbReference type="Proteomes" id="UP000199673"/>
    </source>
</evidence>
<dbReference type="PANTHER" id="PTHR33571:SF14">
    <property type="entry name" value="PROTEIN ADENYLYLTRANSFERASE MJ0435-RELATED"/>
    <property type="match status" value="1"/>
</dbReference>
<evidence type="ECO:0000256" key="2">
    <source>
        <dbReference type="ARBA" id="ARBA00022679"/>
    </source>
</evidence>
<reference evidence="10" key="1">
    <citation type="submission" date="2016-10" db="EMBL/GenBank/DDBJ databases">
        <authorList>
            <person name="Varghese N."/>
            <person name="Submissions S."/>
        </authorList>
    </citation>
    <scope>NUCLEOTIDE SEQUENCE [LARGE SCALE GENOMIC DNA]</scope>
    <source>
        <strain evidence="10">DSM 23445</strain>
    </source>
</reference>
<dbReference type="EMBL" id="FPBF01000002">
    <property type="protein sequence ID" value="SFT74684.1"/>
    <property type="molecule type" value="Genomic_DNA"/>
</dbReference>
<accession>A0A1I7AIF9</accession>
<dbReference type="CDD" id="cd05403">
    <property type="entry name" value="NT_KNTase_like"/>
    <property type="match status" value="1"/>
</dbReference>
<comment type="cofactor">
    <cofactor evidence="1">
        <name>Mg(2+)</name>
        <dbReference type="ChEBI" id="CHEBI:18420"/>
    </cofactor>
</comment>
<organism evidence="9 10">
    <name type="scientific">Algoriphagus locisalis</name>
    <dbReference type="NCBI Taxonomy" id="305507"/>
    <lineage>
        <taxon>Bacteria</taxon>
        <taxon>Pseudomonadati</taxon>
        <taxon>Bacteroidota</taxon>
        <taxon>Cytophagia</taxon>
        <taxon>Cytophagales</taxon>
        <taxon>Cyclobacteriaceae</taxon>
        <taxon>Algoriphagus</taxon>
    </lineage>
</organism>
<sequence length="97" mass="11318">MTLESNKLDTIKKYFETKPVLKAYLFGSYVRNQANHQSDIDILVDLDYSQRIGLQFIQMKFDLERLLNSKVDLVSSNGLSKYIRPIVDSEKLLIYAR</sequence>
<dbReference type="GO" id="GO:0046872">
    <property type="term" value="F:metal ion binding"/>
    <property type="evidence" value="ECO:0007669"/>
    <property type="project" value="UniProtKB-KW"/>
</dbReference>
<evidence type="ECO:0000256" key="3">
    <source>
        <dbReference type="ARBA" id="ARBA00022695"/>
    </source>
</evidence>
<evidence type="ECO:0000256" key="5">
    <source>
        <dbReference type="ARBA" id="ARBA00022741"/>
    </source>
</evidence>
<dbReference type="InterPro" id="IPR052038">
    <property type="entry name" value="Type-VII_TA_antitoxin"/>
</dbReference>
<gene>
    <name evidence="9" type="ORF">SAMN04489724_1990</name>
</gene>
<dbReference type="GO" id="GO:0005524">
    <property type="term" value="F:ATP binding"/>
    <property type="evidence" value="ECO:0007669"/>
    <property type="project" value="UniProtKB-KW"/>
</dbReference>
<evidence type="ECO:0000313" key="9">
    <source>
        <dbReference type="EMBL" id="SFT74684.1"/>
    </source>
</evidence>
<dbReference type="Proteomes" id="UP000199673">
    <property type="component" value="Unassembled WGS sequence"/>
</dbReference>
<keyword evidence="2" id="KW-0808">Transferase</keyword>
<keyword evidence="5" id="KW-0547">Nucleotide-binding</keyword>
<keyword evidence="4" id="KW-0479">Metal-binding</keyword>
<evidence type="ECO:0000256" key="1">
    <source>
        <dbReference type="ARBA" id="ARBA00001946"/>
    </source>
</evidence>
<dbReference type="InterPro" id="IPR041633">
    <property type="entry name" value="Polbeta"/>
</dbReference>
<dbReference type="InterPro" id="IPR043519">
    <property type="entry name" value="NT_sf"/>
</dbReference>
<dbReference type="OrthoDB" id="798692at2"/>
<evidence type="ECO:0000259" key="8">
    <source>
        <dbReference type="Pfam" id="PF18765"/>
    </source>
</evidence>
<dbReference type="RefSeq" id="WP_091692500.1">
    <property type="nucleotide sequence ID" value="NZ_FPBF01000002.1"/>
</dbReference>
<evidence type="ECO:0000256" key="6">
    <source>
        <dbReference type="ARBA" id="ARBA00022840"/>
    </source>
</evidence>
<dbReference type="Gene3D" id="3.30.460.10">
    <property type="entry name" value="Beta Polymerase, domain 2"/>
    <property type="match status" value="1"/>
</dbReference>
<feature type="domain" description="Polymerase beta nucleotidyltransferase" evidence="8">
    <location>
        <begin position="10"/>
        <end position="95"/>
    </location>
</feature>
<keyword evidence="7" id="KW-0460">Magnesium</keyword>
<keyword evidence="6" id="KW-0067">ATP-binding</keyword>
<dbReference type="Pfam" id="PF18765">
    <property type="entry name" value="Polbeta"/>
    <property type="match status" value="1"/>
</dbReference>
<evidence type="ECO:0000256" key="7">
    <source>
        <dbReference type="ARBA" id="ARBA00022842"/>
    </source>
</evidence>
<protein>
    <recommendedName>
        <fullName evidence="8">Polymerase beta nucleotidyltransferase domain-containing protein</fullName>
    </recommendedName>
</protein>
<dbReference type="AlphaFoldDB" id="A0A1I7AIF9"/>
<evidence type="ECO:0000256" key="4">
    <source>
        <dbReference type="ARBA" id="ARBA00022723"/>
    </source>
</evidence>
<keyword evidence="3" id="KW-0548">Nucleotidyltransferase</keyword>
<dbReference type="PANTHER" id="PTHR33571">
    <property type="entry name" value="SSL8005 PROTEIN"/>
    <property type="match status" value="1"/>
</dbReference>